<evidence type="ECO:0000256" key="2">
    <source>
        <dbReference type="ARBA" id="ARBA00022737"/>
    </source>
</evidence>
<dbReference type="FunFam" id="3.30.70.330:FF:000236">
    <property type="entry name" value="Polyadenylate-binding protein RBP45C"/>
    <property type="match status" value="1"/>
</dbReference>
<proteinExistence type="inferred from homology"/>
<feature type="domain" description="RRM" evidence="8">
    <location>
        <begin position="233"/>
        <end position="305"/>
    </location>
</feature>
<dbReference type="InterPro" id="IPR050825">
    <property type="entry name" value="RBM42_RBP45_47-like"/>
</dbReference>
<dbReference type="Proteomes" id="UP000007752">
    <property type="component" value="Chromosome 4"/>
</dbReference>
<dbReference type="InterPro" id="IPR012677">
    <property type="entry name" value="Nucleotide-bd_a/b_plait_sf"/>
</dbReference>
<evidence type="ECO:0000256" key="7">
    <source>
        <dbReference type="SAM" id="MobiDB-lite"/>
    </source>
</evidence>
<feature type="domain" description="RRM" evidence="8">
    <location>
        <begin position="129"/>
        <end position="208"/>
    </location>
</feature>
<dbReference type="Gene3D" id="3.30.70.330">
    <property type="match status" value="3"/>
</dbReference>
<keyword evidence="4" id="KW-0539">Nucleus</keyword>
<evidence type="ECO:0000256" key="6">
    <source>
        <dbReference type="PROSITE-ProRule" id="PRU00176"/>
    </source>
</evidence>
<accession>B9FCM3</accession>
<evidence type="ECO:0000256" key="3">
    <source>
        <dbReference type="ARBA" id="ARBA00022884"/>
    </source>
</evidence>
<dbReference type="EMBL" id="CM000141">
    <property type="protein sequence ID" value="EEE61728.1"/>
    <property type="molecule type" value="Genomic_DNA"/>
</dbReference>
<comment type="subcellular location">
    <subcellularLocation>
        <location evidence="1">Nucleus</location>
    </subcellularLocation>
</comment>
<organism evidence="9">
    <name type="scientific">Oryza sativa subsp. japonica</name>
    <name type="common">Rice</name>
    <dbReference type="NCBI Taxonomy" id="39947"/>
    <lineage>
        <taxon>Eukaryota</taxon>
        <taxon>Viridiplantae</taxon>
        <taxon>Streptophyta</taxon>
        <taxon>Embryophyta</taxon>
        <taxon>Tracheophyta</taxon>
        <taxon>Spermatophyta</taxon>
        <taxon>Magnoliopsida</taxon>
        <taxon>Liliopsida</taxon>
        <taxon>Poales</taxon>
        <taxon>Poaceae</taxon>
        <taxon>BOP clade</taxon>
        <taxon>Oryzoideae</taxon>
        <taxon>Oryzeae</taxon>
        <taxon>Oryzinae</taxon>
        <taxon>Oryza</taxon>
        <taxon>Oryza sativa</taxon>
    </lineage>
</organism>
<protein>
    <recommendedName>
        <fullName evidence="8">RRM domain-containing protein</fullName>
    </recommendedName>
</protein>
<dbReference type="PANTHER" id="PTHR47640">
    <property type="entry name" value="TRNA SELENOCYSTEINE 1-ASSOCIATED PROTEIN 1-RELATED-RELATED"/>
    <property type="match status" value="1"/>
</dbReference>
<keyword evidence="3 6" id="KW-0694">RNA-binding</keyword>
<dbReference type="Pfam" id="PF14438">
    <property type="entry name" value="SM-ATX"/>
    <property type="match status" value="1"/>
</dbReference>
<dbReference type="SUPFAM" id="SSF54928">
    <property type="entry name" value="RNA-binding domain, RBD"/>
    <property type="match status" value="3"/>
</dbReference>
<comment type="similarity">
    <text evidence="5">Belongs to the polyadenylate-binding RBP45 family.</text>
</comment>
<keyword evidence="2" id="KW-0677">Repeat</keyword>
<evidence type="ECO:0000256" key="1">
    <source>
        <dbReference type="ARBA" id="ARBA00004123"/>
    </source>
</evidence>
<dbReference type="InterPro" id="IPR035979">
    <property type="entry name" value="RBD_domain_sf"/>
</dbReference>
<dbReference type="GO" id="GO:0003729">
    <property type="term" value="F:mRNA binding"/>
    <property type="evidence" value="ECO:0007669"/>
    <property type="project" value="InterPro"/>
</dbReference>
<dbReference type="InterPro" id="IPR000504">
    <property type="entry name" value="RRM_dom"/>
</dbReference>
<reference evidence="9" key="1">
    <citation type="journal article" date="2005" name="PLoS Biol.">
        <title>The genomes of Oryza sativa: a history of duplications.</title>
        <authorList>
            <person name="Yu J."/>
            <person name="Wang J."/>
            <person name="Lin W."/>
            <person name="Li S."/>
            <person name="Li H."/>
            <person name="Zhou J."/>
            <person name="Ni P."/>
            <person name="Dong W."/>
            <person name="Hu S."/>
            <person name="Zeng C."/>
            <person name="Zhang J."/>
            <person name="Zhang Y."/>
            <person name="Li R."/>
            <person name="Xu Z."/>
            <person name="Li S."/>
            <person name="Li X."/>
            <person name="Zheng H."/>
            <person name="Cong L."/>
            <person name="Lin L."/>
            <person name="Yin J."/>
            <person name="Geng J."/>
            <person name="Li G."/>
            <person name="Shi J."/>
            <person name="Liu J."/>
            <person name="Lv H."/>
            <person name="Li J."/>
            <person name="Wang J."/>
            <person name="Deng Y."/>
            <person name="Ran L."/>
            <person name="Shi X."/>
            <person name="Wang X."/>
            <person name="Wu Q."/>
            <person name="Li C."/>
            <person name="Ren X."/>
            <person name="Wang J."/>
            <person name="Wang X."/>
            <person name="Li D."/>
            <person name="Liu D."/>
            <person name="Zhang X."/>
            <person name="Ji Z."/>
            <person name="Zhao W."/>
            <person name="Sun Y."/>
            <person name="Zhang Z."/>
            <person name="Bao J."/>
            <person name="Han Y."/>
            <person name="Dong L."/>
            <person name="Ji J."/>
            <person name="Chen P."/>
            <person name="Wu S."/>
            <person name="Liu J."/>
            <person name="Xiao Y."/>
            <person name="Bu D."/>
            <person name="Tan J."/>
            <person name="Yang L."/>
            <person name="Ye C."/>
            <person name="Zhang J."/>
            <person name="Xu J."/>
            <person name="Zhou Y."/>
            <person name="Yu Y."/>
            <person name="Zhang B."/>
            <person name="Zhuang S."/>
            <person name="Wei H."/>
            <person name="Liu B."/>
            <person name="Lei M."/>
            <person name="Yu H."/>
            <person name="Li Y."/>
            <person name="Xu H."/>
            <person name="Wei S."/>
            <person name="He X."/>
            <person name="Fang L."/>
            <person name="Zhang Z."/>
            <person name="Zhang Y."/>
            <person name="Huang X."/>
            <person name="Su Z."/>
            <person name="Tong W."/>
            <person name="Li J."/>
            <person name="Tong Z."/>
            <person name="Li S."/>
            <person name="Ye J."/>
            <person name="Wang L."/>
            <person name="Fang L."/>
            <person name="Lei T."/>
            <person name="Chen C."/>
            <person name="Chen H."/>
            <person name="Xu Z."/>
            <person name="Li H."/>
            <person name="Huang H."/>
            <person name="Zhang F."/>
            <person name="Xu H."/>
            <person name="Li N."/>
            <person name="Zhao C."/>
            <person name="Li S."/>
            <person name="Dong L."/>
            <person name="Huang Y."/>
            <person name="Li L."/>
            <person name="Xi Y."/>
            <person name="Qi Q."/>
            <person name="Li W."/>
            <person name="Zhang B."/>
            <person name="Hu W."/>
            <person name="Zhang Y."/>
            <person name="Tian X."/>
            <person name="Jiao Y."/>
            <person name="Liang X."/>
            <person name="Jin J."/>
            <person name="Gao L."/>
            <person name="Zheng W."/>
            <person name="Hao B."/>
            <person name="Liu S."/>
            <person name="Wang W."/>
            <person name="Yuan L."/>
            <person name="Cao M."/>
            <person name="McDermott J."/>
            <person name="Samudrala R."/>
            <person name="Wang J."/>
            <person name="Wong G.K."/>
            <person name="Yang H."/>
        </authorList>
    </citation>
    <scope>NUCLEOTIDE SEQUENCE [LARGE SCALE GENOMIC DNA]</scope>
</reference>
<dbReference type="SMART" id="SM00360">
    <property type="entry name" value="RRM"/>
    <property type="match status" value="3"/>
</dbReference>
<dbReference type="CDD" id="cd12345">
    <property type="entry name" value="RRM2_SECp43_like"/>
    <property type="match status" value="1"/>
</dbReference>
<feature type="region of interest" description="Disordered" evidence="7">
    <location>
        <begin position="1"/>
        <end position="29"/>
    </location>
</feature>
<evidence type="ECO:0000256" key="4">
    <source>
        <dbReference type="ARBA" id="ARBA00023242"/>
    </source>
</evidence>
<evidence type="ECO:0000259" key="8">
    <source>
        <dbReference type="PROSITE" id="PS50102"/>
    </source>
</evidence>
<feature type="domain" description="RRM" evidence="8">
    <location>
        <begin position="39"/>
        <end position="119"/>
    </location>
</feature>
<dbReference type="InterPro" id="IPR025852">
    <property type="entry name" value="SM_dom_ATX"/>
</dbReference>
<dbReference type="CDD" id="cd12346">
    <property type="entry name" value="RRM3_NGR1_NAM8_like"/>
    <property type="match status" value="1"/>
</dbReference>
<evidence type="ECO:0000313" key="9">
    <source>
        <dbReference type="EMBL" id="EEE61728.1"/>
    </source>
</evidence>
<sequence length="607" mass="65975">MWGQPPPQAHYGQVPPPQPYYAAPPPQAMPAPAAADEVKTLWIGDLQPWMDESYIYNCFAATGEVQSVKLIRDKQSGQLQGYGFVEFTSRAAADRILQTYNGQMMPNVEMVFRLNWASAGEKRDDTPDYTIFVGDLAADVTDYLLQETFRVHYPSVKGAKVVTDKMTMRSKGYGFVKFGDPTEQARAMTEMNGMLCSSRPMRIGPAANKKTTGVQERVPNAQGAQSENDPNNTTIFVGGLDPNVTEDVLKQVFAPYGEVVHVKIPVGKRCGFVQYVNRPSAEQALAVLQGTLIGGQNVRLSWGRSLSNKQPQHDSNQWGAGAGAGGYYGGYGQGYEAYGGYAQPQDPNMYGYGAYAGYPNYQQQQVAQQQPPQQVQVRDGSAYAGVLHTASVEGGNGVVLKKARKIANGNDNANIPLGAFVDSLVIHPDDLVQVIAKVALMCLNMLTNFPAKRKGILTDCLLVDASTFQDFSLHTKDVCRTPVCDTVAASAYVKPQTSHVNVFPLKEVKKCSTPGEETNISIGRSSPAGVPTGLPVFETNSVPGGSSLSSKAVHYNNLAAANYAISPQYTQSFITFFRLLSYSHEVINKENIAIWCQLLFSTDIPLS</sequence>
<dbReference type="PROSITE" id="PS50102">
    <property type="entry name" value="RRM"/>
    <property type="match status" value="3"/>
</dbReference>
<dbReference type="PANTHER" id="PTHR47640:SF23">
    <property type="entry name" value="RNA-BINDING PROTEIN L"/>
    <property type="match status" value="1"/>
</dbReference>
<dbReference type="FunFam" id="3.30.70.330:FF:000103">
    <property type="entry name" value="Polyadenylate-binding protein RBP47B"/>
    <property type="match status" value="1"/>
</dbReference>
<reference evidence="9" key="2">
    <citation type="submission" date="2008-12" db="EMBL/GenBank/DDBJ databases">
        <title>Improved gene annotation of the rice (Oryza sativa) genomes.</title>
        <authorList>
            <person name="Wang J."/>
            <person name="Li R."/>
            <person name="Fan W."/>
            <person name="Huang Q."/>
            <person name="Zhang J."/>
            <person name="Zhou Y."/>
            <person name="Hu Y."/>
            <person name="Zi S."/>
            <person name="Li J."/>
            <person name="Ni P."/>
            <person name="Zheng H."/>
            <person name="Zhang Y."/>
            <person name="Zhao M."/>
            <person name="Hao Q."/>
            <person name="McDermott J."/>
            <person name="Samudrala R."/>
            <person name="Kristiansen K."/>
            <person name="Wong G.K.-S."/>
        </authorList>
    </citation>
    <scope>NUCLEOTIDE SEQUENCE</scope>
</reference>
<name>B9FCM3_ORYSJ</name>
<dbReference type="AlphaFoldDB" id="B9FCM3"/>
<dbReference type="Pfam" id="PF00076">
    <property type="entry name" value="RRM_1"/>
    <property type="match status" value="3"/>
</dbReference>
<evidence type="ECO:0000256" key="5">
    <source>
        <dbReference type="ARBA" id="ARBA00061708"/>
    </source>
</evidence>
<dbReference type="GO" id="GO:0005634">
    <property type="term" value="C:nucleus"/>
    <property type="evidence" value="ECO:0007669"/>
    <property type="project" value="UniProtKB-SubCell"/>
</dbReference>
<dbReference type="CDD" id="cd12344">
    <property type="entry name" value="RRM1_SECp43_like"/>
    <property type="match status" value="1"/>
</dbReference>
<dbReference type="FunFam" id="3.30.70.330:FF:000437">
    <property type="entry name" value="Polyadenylate-binding protein RBP45C"/>
    <property type="match status" value="1"/>
</dbReference>
<gene>
    <name evidence="9" type="ORF">OsJ_16246</name>
</gene>